<keyword evidence="1" id="KW-0812">Transmembrane</keyword>
<gene>
    <name evidence="2" type="ORF">LCGC14_1621890</name>
</gene>
<evidence type="ECO:0000256" key="1">
    <source>
        <dbReference type="SAM" id="Phobius"/>
    </source>
</evidence>
<organism evidence="2">
    <name type="scientific">marine sediment metagenome</name>
    <dbReference type="NCBI Taxonomy" id="412755"/>
    <lineage>
        <taxon>unclassified sequences</taxon>
        <taxon>metagenomes</taxon>
        <taxon>ecological metagenomes</taxon>
    </lineage>
</organism>
<keyword evidence="1" id="KW-0472">Membrane</keyword>
<reference evidence="2" key="1">
    <citation type="journal article" date="2015" name="Nature">
        <title>Complex archaea that bridge the gap between prokaryotes and eukaryotes.</title>
        <authorList>
            <person name="Spang A."/>
            <person name="Saw J.H."/>
            <person name="Jorgensen S.L."/>
            <person name="Zaremba-Niedzwiedzka K."/>
            <person name="Martijn J."/>
            <person name="Lind A.E."/>
            <person name="van Eijk R."/>
            <person name="Schleper C."/>
            <person name="Guy L."/>
            <person name="Ettema T.J."/>
        </authorList>
    </citation>
    <scope>NUCLEOTIDE SEQUENCE</scope>
</reference>
<dbReference type="AlphaFoldDB" id="A0A0F9I590"/>
<name>A0A0F9I590_9ZZZZ</name>
<proteinExistence type="predicted"/>
<evidence type="ECO:0000313" key="2">
    <source>
        <dbReference type="EMBL" id="KKM22776.1"/>
    </source>
</evidence>
<feature type="transmembrane region" description="Helical" evidence="1">
    <location>
        <begin position="21"/>
        <end position="48"/>
    </location>
</feature>
<accession>A0A0F9I590</accession>
<comment type="caution">
    <text evidence="2">The sequence shown here is derived from an EMBL/GenBank/DDBJ whole genome shotgun (WGS) entry which is preliminary data.</text>
</comment>
<protein>
    <submittedName>
        <fullName evidence="2">Uncharacterized protein</fullName>
    </submittedName>
</protein>
<keyword evidence="1" id="KW-1133">Transmembrane helix</keyword>
<sequence length="51" mass="6105">MDPNELNRLKEKERKLLRWELLSVYSGVKFILIIFLISICGILIYHIFKVV</sequence>
<dbReference type="EMBL" id="LAZR01013262">
    <property type="protein sequence ID" value="KKM22776.1"/>
    <property type="molecule type" value="Genomic_DNA"/>
</dbReference>